<evidence type="ECO:0000313" key="4">
    <source>
        <dbReference type="Proteomes" id="UP000292052"/>
    </source>
</evidence>
<evidence type="ECO:0000256" key="1">
    <source>
        <dbReference type="SAM" id="MobiDB-lite"/>
    </source>
</evidence>
<sequence>MLTISLPISFLITYLLLSVQSVPIEPANNEIAKKNESYYDLSQFDEVYDQRQNGSENYRVNVNKVVLVWTPPGSLLTAAMLLSDYSDLENFFSPSKPQEPEDLVTKPETTKTPDASTTTTEATANASMQESSSNR</sequence>
<evidence type="ECO:0000256" key="2">
    <source>
        <dbReference type="SAM" id="SignalP"/>
    </source>
</evidence>
<proteinExistence type="predicted"/>
<accession>A0A482WCG0</accession>
<dbReference type="Proteomes" id="UP000292052">
    <property type="component" value="Unassembled WGS sequence"/>
</dbReference>
<feature type="compositionally biased region" description="Low complexity" evidence="1">
    <location>
        <begin position="112"/>
        <end position="126"/>
    </location>
</feature>
<dbReference type="OrthoDB" id="8192989at2759"/>
<feature type="chain" id="PRO_5019813730" evidence="2">
    <location>
        <begin position="22"/>
        <end position="135"/>
    </location>
</feature>
<protein>
    <submittedName>
        <fullName evidence="3">Uncharacterized protein</fullName>
    </submittedName>
</protein>
<evidence type="ECO:0000313" key="3">
    <source>
        <dbReference type="EMBL" id="RZC42846.1"/>
    </source>
</evidence>
<organism evidence="3 4">
    <name type="scientific">Asbolus verrucosus</name>
    <name type="common">Desert ironclad beetle</name>
    <dbReference type="NCBI Taxonomy" id="1661398"/>
    <lineage>
        <taxon>Eukaryota</taxon>
        <taxon>Metazoa</taxon>
        <taxon>Ecdysozoa</taxon>
        <taxon>Arthropoda</taxon>
        <taxon>Hexapoda</taxon>
        <taxon>Insecta</taxon>
        <taxon>Pterygota</taxon>
        <taxon>Neoptera</taxon>
        <taxon>Endopterygota</taxon>
        <taxon>Coleoptera</taxon>
        <taxon>Polyphaga</taxon>
        <taxon>Cucujiformia</taxon>
        <taxon>Tenebrionidae</taxon>
        <taxon>Pimeliinae</taxon>
        <taxon>Asbolus</taxon>
    </lineage>
</organism>
<dbReference type="EMBL" id="QDEB01004437">
    <property type="protein sequence ID" value="RZC42846.1"/>
    <property type="molecule type" value="Genomic_DNA"/>
</dbReference>
<keyword evidence="2" id="KW-0732">Signal</keyword>
<keyword evidence="4" id="KW-1185">Reference proteome</keyword>
<gene>
    <name evidence="3" type="ORF">BDFB_008409</name>
</gene>
<dbReference type="AlphaFoldDB" id="A0A482WCG0"/>
<name>A0A482WCG0_ASBVE</name>
<feature type="signal peptide" evidence="2">
    <location>
        <begin position="1"/>
        <end position="21"/>
    </location>
</feature>
<comment type="caution">
    <text evidence="3">The sequence shown here is derived from an EMBL/GenBank/DDBJ whole genome shotgun (WGS) entry which is preliminary data.</text>
</comment>
<reference evidence="3 4" key="1">
    <citation type="submission" date="2017-03" db="EMBL/GenBank/DDBJ databases">
        <title>Genome of the blue death feigning beetle - Asbolus verrucosus.</title>
        <authorList>
            <person name="Rider S.D."/>
        </authorList>
    </citation>
    <scope>NUCLEOTIDE SEQUENCE [LARGE SCALE GENOMIC DNA]</scope>
    <source>
        <strain evidence="3">Butters</strain>
        <tissue evidence="3">Head and leg muscle</tissue>
    </source>
</reference>
<feature type="region of interest" description="Disordered" evidence="1">
    <location>
        <begin position="92"/>
        <end position="135"/>
    </location>
</feature>